<evidence type="ECO:0000313" key="2">
    <source>
        <dbReference type="Proteomes" id="UP000282656"/>
    </source>
</evidence>
<dbReference type="InterPro" id="IPR021815">
    <property type="entry name" value="TsiV"/>
</dbReference>
<gene>
    <name evidence="1" type="ORF">D7X96_13150</name>
</gene>
<dbReference type="RefSeq" id="WP_121769860.1">
    <property type="nucleotide sequence ID" value="NZ_RAWM01000028.1"/>
</dbReference>
<organism evidence="1 2">
    <name type="scientific">Corallococcus interemptor</name>
    <dbReference type="NCBI Taxonomy" id="2316720"/>
    <lineage>
        <taxon>Bacteria</taxon>
        <taxon>Pseudomonadati</taxon>
        <taxon>Myxococcota</taxon>
        <taxon>Myxococcia</taxon>
        <taxon>Myxococcales</taxon>
        <taxon>Cystobacterineae</taxon>
        <taxon>Myxococcaceae</taxon>
        <taxon>Corallococcus</taxon>
    </lineage>
</organism>
<evidence type="ECO:0000313" key="1">
    <source>
        <dbReference type="EMBL" id="RKH69941.1"/>
    </source>
</evidence>
<keyword evidence="2" id="KW-1185">Reference proteome</keyword>
<proteinExistence type="predicted"/>
<dbReference type="AlphaFoldDB" id="A0A3A8QQ61"/>
<comment type="caution">
    <text evidence="1">The sequence shown here is derived from an EMBL/GenBank/DDBJ whole genome shotgun (WGS) entry which is preliminary data.</text>
</comment>
<name>A0A3A8QQ61_9BACT</name>
<protein>
    <submittedName>
        <fullName evidence="1">DUF3396 domain-containing protein</fullName>
    </submittedName>
</protein>
<reference evidence="2" key="1">
    <citation type="submission" date="2018-09" db="EMBL/GenBank/DDBJ databases">
        <authorList>
            <person name="Livingstone P.G."/>
            <person name="Whitworth D.E."/>
        </authorList>
    </citation>
    <scope>NUCLEOTIDE SEQUENCE [LARGE SCALE GENOMIC DNA]</scope>
    <source>
        <strain evidence="2">AB047A</strain>
    </source>
</reference>
<dbReference type="OrthoDB" id="9179973at2"/>
<dbReference type="EMBL" id="RAWM01000028">
    <property type="protein sequence ID" value="RKH69941.1"/>
    <property type="molecule type" value="Genomic_DNA"/>
</dbReference>
<sequence length="307" mass="34085">MKSIIPTVRLRIADDHLAVRDGLQICLYMPYPHEHLKAGIQRALDVYLGAVGREALGFYVDLDGQWQSLDTQGWEFIQQDLQGESGARVHMVDAAGPDASDTLHQYEFEYIGKALGHPDAYFGPNAVSALRIGLPTEYMEEQGPSRVRELALELAGLVPFSSGHGGLSFNGIPQASTVRDQVKTLSHRYPALDVLDLDDVARELGTRVRAPAWMNFLGAPVLDELGGIEALRSRLHSPETTVQVLGQDRAVVTLGPYPEAGDTEQGQLLPAYRELARVLEPLLYQTSDPADSDFFYSTRRWQRRFLD</sequence>
<dbReference type="Proteomes" id="UP000282656">
    <property type="component" value="Unassembled WGS sequence"/>
</dbReference>
<dbReference type="Pfam" id="PF11876">
    <property type="entry name" value="TsiV"/>
    <property type="match status" value="1"/>
</dbReference>
<accession>A0A3A8QQ61</accession>